<dbReference type="SUPFAM" id="SSF53649">
    <property type="entry name" value="Alkaline phosphatase-like"/>
    <property type="match status" value="1"/>
</dbReference>
<feature type="signal peptide" evidence="3">
    <location>
        <begin position="1"/>
        <end position="21"/>
    </location>
</feature>
<evidence type="ECO:0000256" key="1">
    <source>
        <dbReference type="ARBA" id="ARBA00008779"/>
    </source>
</evidence>
<dbReference type="SUPFAM" id="SSF48371">
    <property type="entry name" value="ARM repeat"/>
    <property type="match status" value="1"/>
</dbReference>
<evidence type="ECO:0000313" key="6">
    <source>
        <dbReference type="Proteomes" id="UP000077667"/>
    </source>
</evidence>
<evidence type="ECO:0000256" key="3">
    <source>
        <dbReference type="SAM" id="SignalP"/>
    </source>
</evidence>
<dbReference type="Pfam" id="PF13646">
    <property type="entry name" value="HEAT_2"/>
    <property type="match status" value="1"/>
</dbReference>
<dbReference type="AlphaFoldDB" id="A0A1A9IA17"/>
<dbReference type="InterPro" id="IPR011989">
    <property type="entry name" value="ARM-like"/>
</dbReference>
<name>A0A1A9IA17_9BACT</name>
<evidence type="ECO:0000256" key="2">
    <source>
        <dbReference type="ARBA" id="ARBA00022801"/>
    </source>
</evidence>
<gene>
    <name evidence="5" type="ORF">A8C56_23710</name>
</gene>
<dbReference type="RefSeq" id="WP_067761288.1">
    <property type="nucleotide sequence ID" value="NZ_CP015772.1"/>
</dbReference>
<dbReference type="STRING" id="1176587.A8C56_23710"/>
<dbReference type="GO" id="GO:0016787">
    <property type="term" value="F:hydrolase activity"/>
    <property type="evidence" value="ECO:0007669"/>
    <property type="project" value="UniProtKB-KW"/>
</dbReference>
<dbReference type="InterPro" id="IPR000917">
    <property type="entry name" value="Sulfatase_N"/>
</dbReference>
<dbReference type="PROSITE" id="PS00523">
    <property type="entry name" value="SULFATASE_1"/>
    <property type="match status" value="1"/>
</dbReference>
<comment type="similarity">
    <text evidence="1">Belongs to the sulfatase family.</text>
</comment>
<dbReference type="Proteomes" id="UP000077667">
    <property type="component" value="Chromosome"/>
</dbReference>
<dbReference type="KEGG" id="nia:A8C56_23710"/>
<keyword evidence="6" id="KW-1185">Reference proteome</keyword>
<feature type="domain" description="Sulfatase N-terminal" evidence="4">
    <location>
        <begin position="32"/>
        <end position="301"/>
    </location>
</feature>
<accession>A0A1A9IA17</accession>
<dbReference type="PANTHER" id="PTHR43751:SF1">
    <property type="entry name" value="SULFATASE ATSG-RELATED"/>
    <property type="match status" value="1"/>
</dbReference>
<dbReference type="InterPro" id="IPR052701">
    <property type="entry name" value="GAG_Ulvan_Degrading_Sulfatases"/>
</dbReference>
<dbReference type="Gene3D" id="3.40.720.10">
    <property type="entry name" value="Alkaline Phosphatase, subunit A"/>
    <property type="match status" value="1"/>
</dbReference>
<dbReference type="InterPro" id="IPR017850">
    <property type="entry name" value="Alkaline_phosphatase_core_sf"/>
</dbReference>
<proteinExistence type="inferred from homology"/>
<evidence type="ECO:0000259" key="4">
    <source>
        <dbReference type="Pfam" id="PF00884"/>
    </source>
</evidence>
<keyword evidence="2" id="KW-0378">Hydrolase</keyword>
<keyword evidence="3" id="KW-0732">Signal</keyword>
<dbReference type="Pfam" id="PF00884">
    <property type="entry name" value="Sulfatase"/>
    <property type="match status" value="1"/>
</dbReference>
<dbReference type="InterPro" id="IPR016024">
    <property type="entry name" value="ARM-type_fold"/>
</dbReference>
<dbReference type="CDD" id="cd16027">
    <property type="entry name" value="SGSH"/>
    <property type="match status" value="1"/>
</dbReference>
<dbReference type="EMBL" id="CP015772">
    <property type="protein sequence ID" value="ANH83580.1"/>
    <property type="molecule type" value="Genomic_DNA"/>
</dbReference>
<feature type="chain" id="PRO_5008390106" evidence="3">
    <location>
        <begin position="22"/>
        <end position="614"/>
    </location>
</feature>
<dbReference type="PANTHER" id="PTHR43751">
    <property type="entry name" value="SULFATASE"/>
    <property type="match status" value="1"/>
</dbReference>
<dbReference type="Gene3D" id="1.25.10.10">
    <property type="entry name" value="Leucine-rich Repeat Variant"/>
    <property type="match status" value="1"/>
</dbReference>
<protein>
    <submittedName>
        <fullName evidence="5">Sulfatase</fullName>
    </submittedName>
</protein>
<sequence length="614" mass="70095">MKSKKWILVVISLLLMIAVQAQQSQHAKKELPNILWLTSEDNSPMLGCYGDSLATTPNLDKLAGEGFLYTHAYANAPVCAPSRNTIITGVYACAAGNDGMRSYYPKSNIVRLLPEYLRSKGYYCTNNFKQDYNIANVRKDLWNESSNTAHYKNRKPGQPFFAVFNTVISHESCLHKPDSSTPKHDPDKVKLPPYQPDTKAIRTDWARYYDYIEKMDTWIGEMLKELDEAGLSENTIVVYYGDHGGVLPRSKRYVYETGTRIPFIIRIPEKFRRLYPAAAPGSKVDRLVSLVDLIPTMLSICNIPVPSYLQGNAFLGPQKTPDPQYVHMFRGRMDERIDMSRAVRDKQYRYIRNYMPYRIYAQHIDYLWKEAAMRSWEEMYLQGKCNEVQSRFFQTKPVEELYDTEKDPWEVHNLAGDPAYKNILLRMQTENTKWMKQIHDAGFIPEGEVEKIATKMPVYDYMRSGAQSMDQLIAVSDLANFATVKDIPKLSKYLSDPNVLLRYWAAIGLLQLSDKAREAVPALKRALADSSAEVAITAAEALYRLGDKNESERLLLQSLNNPGIMVQVHALNAIDNSCKPDGQTRKAVADLAARQAVKKNEYISNMTKWILNKP</sequence>
<evidence type="ECO:0000313" key="5">
    <source>
        <dbReference type="EMBL" id="ANH83580.1"/>
    </source>
</evidence>
<reference evidence="5 6" key="1">
    <citation type="submission" date="2016-05" db="EMBL/GenBank/DDBJ databases">
        <title>Niabella ginsenosidivorans BS26 whole genome sequencing.</title>
        <authorList>
            <person name="Im W.T."/>
            <person name="Siddiqi M.Z."/>
        </authorList>
    </citation>
    <scope>NUCLEOTIDE SEQUENCE [LARGE SCALE GENOMIC DNA]</scope>
    <source>
        <strain evidence="5 6">BS26</strain>
    </source>
</reference>
<dbReference type="InterPro" id="IPR024607">
    <property type="entry name" value="Sulfatase_CS"/>
</dbReference>
<organism evidence="5 6">
    <name type="scientific">Niabella ginsenosidivorans</name>
    <dbReference type="NCBI Taxonomy" id="1176587"/>
    <lineage>
        <taxon>Bacteria</taxon>
        <taxon>Pseudomonadati</taxon>
        <taxon>Bacteroidota</taxon>
        <taxon>Chitinophagia</taxon>
        <taxon>Chitinophagales</taxon>
        <taxon>Chitinophagaceae</taxon>
        <taxon>Niabella</taxon>
    </lineage>
</organism>